<proteinExistence type="inferred from homology"/>
<keyword evidence="4" id="KW-1003">Cell membrane</keyword>
<evidence type="ECO:0000256" key="5">
    <source>
        <dbReference type="ARBA" id="ARBA00022519"/>
    </source>
</evidence>
<dbReference type="GO" id="GO:0015562">
    <property type="term" value="F:efflux transmembrane transporter activity"/>
    <property type="evidence" value="ECO:0007669"/>
    <property type="project" value="TreeGrafter"/>
</dbReference>
<dbReference type="Proteomes" id="UP000285961">
    <property type="component" value="Unassembled WGS sequence"/>
</dbReference>
<dbReference type="FunFam" id="2.40.420.20:FF:000001">
    <property type="entry name" value="Efflux RND transporter periplasmic adaptor subunit"/>
    <property type="match status" value="1"/>
</dbReference>
<dbReference type="InterPro" id="IPR058624">
    <property type="entry name" value="MdtA-like_HH"/>
</dbReference>
<dbReference type="AlphaFoldDB" id="A0A419EV90"/>
<dbReference type="GO" id="GO:0030313">
    <property type="term" value="C:cell envelope"/>
    <property type="evidence" value="ECO:0007669"/>
    <property type="project" value="UniProtKB-SubCell"/>
</dbReference>
<dbReference type="GO" id="GO:1990281">
    <property type="term" value="C:efflux pump complex"/>
    <property type="evidence" value="ECO:0007669"/>
    <property type="project" value="TreeGrafter"/>
</dbReference>
<comment type="caution">
    <text evidence="11">The sequence shown here is derived from an EMBL/GenBank/DDBJ whole genome shotgun (WGS) entry which is preliminary data.</text>
</comment>
<dbReference type="EMBL" id="QZKI01000093">
    <property type="protein sequence ID" value="RJP68212.1"/>
    <property type="molecule type" value="Genomic_DNA"/>
</dbReference>
<organism evidence="11 12">
    <name type="scientific">Candidatus Abyssobacteria bacterium SURF_17</name>
    <dbReference type="NCBI Taxonomy" id="2093361"/>
    <lineage>
        <taxon>Bacteria</taxon>
        <taxon>Pseudomonadati</taxon>
        <taxon>Candidatus Hydrogenedentota</taxon>
        <taxon>Candidatus Abyssobacteria</taxon>
    </lineage>
</organism>
<dbReference type="SUPFAM" id="SSF111369">
    <property type="entry name" value="HlyD-like secretion proteins"/>
    <property type="match status" value="1"/>
</dbReference>
<accession>A0A419EV90</accession>
<feature type="domain" description="Multidrug resistance protein MdtA-like C-terminal permuted SH3" evidence="10">
    <location>
        <begin position="316"/>
        <end position="374"/>
    </location>
</feature>
<keyword evidence="3" id="KW-0813">Transport</keyword>
<evidence type="ECO:0000256" key="6">
    <source>
        <dbReference type="ARBA" id="ARBA00023136"/>
    </source>
</evidence>
<dbReference type="InterPro" id="IPR058627">
    <property type="entry name" value="MdtA-like_C"/>
</dbReference>
<evidence type="ECO:0000256" key="4">
    <source>
        <dbReference type="ARBA" id="ARBA00022475"/>
    </source>
</evidence>
<comment type="similarity">
    <text evidence="2">Belongs to the membrane fusion protein (MFP) (TC 8.A.1) family.</text>
</comment>
<evidence type="ECO:0000256" key="1">
    <source>
        <dbReference type="ARBA" id="ARBA00004236"/>
    </source>
</evidence>
<evidence type="ECO:0000259" key="7">
    <source>
        <dbReference type="Pfam" id="PF25876"/>
    </source>
</evidence>
<dbReference type="Pfam" id="PF25917">
    <property type="entry name" value="BSH_RND"/>
    <property type="match status" value="1"/>
</dbReference>
<sequence length="394" mass="42674">MNCREREGRLGIRTAISSGFQRIRRAFTLLAVLSLLATSLFTCSGQNPGGPPEKEAVPVTAATVVQKTVPVQLRAIGNVEAYSTVSVRSQVNGELMGVYFKEGQDVNKGALLFTIDPRPYEAALTEAEATLAKDTAQFENARREVGRFQKLFEEGLISQDQFDQISTNASALEATVNADRAVVENARLRLEYCVIRSPITGRTGNLMVHPGNLIEANDESPMVVINQIQPIYVTFSVPEQHLPEIRKYRSSGTIAVEAFTTEGGDKPEEGMLVFVDNAVDVTTGTIKLKASFDNANRRLWPGQFADVVMTLTTQPDAVVVASQAIQTGASGQYVFVIRDDLTVESRSISVGRTLDGEAVVEKGLQLGEKVVTDGQLRLVPGAKVDIRVAAESGD</sequence>
<gene>
    <name evidence="11" type="ORF">C4532_13115</name>
</gene>
<evidence type="ECO:0000259" key="8">
    <source>
        <dbReference type="Pfam" id="PF25917"/>
    </source>
</evidence>
<dbReference type="Gene3D" id="1.10.287.470">
    <property type="entry name" value="Helix hairpin bin"/>
    <property type="match status" value="1"/>
</dbReference>
<evidence type="ECO:0000259" key="9">
    <source>
        <dbReference type="Pfam" id="PF25944"/>
    </source>
</evidence>
<dbReference type="Gene3D" id="2.40.30.170">
    <property type="match status" value="1"/>
</dbReference>
<feature type="domain" description="Multidrug resistance protein MdtA-like beta-barrel" evidence="9">
    <location>
        <begin position="230"/>
        <end position="312"/>
    </location>
</feature>
<keyword evidence="5" id="KW-0997">Cell inner membrane</keyword>
<evidence type="ECO:0000313" key="11">
    <source>
        <dbReference type="EMBL" id="RJP68212.1"/>
    </source>
</evidence>
<evidence type="ECO:0000256" key="3">
    <source>
        <dbReference type="ARBA" id="ARBA00022448"/>
    </source>
</evidence>
<comment type="subcellular location">
    <subcellularLocation>
        <location evidence="1">Cell membrane</location>
    </subcellularLocation>
</comment>
<feature type="domain" description="Multidrug resistance protein MdtA-like alpha-helical hairpin" evidence="7">
    <location>
        <begin position="124"/>
        <end position="192"/>
    </location>
</feature>
<dbReference type="PANTHER" id="PTHR30469">
    <property type="entry name" value="MULTIDRUG RESISTANCE PROTEIN MDTA"/>
    <property type="match status" value="1"/>
</dbReference>
<protein>
    <submittedName>
        <fullName evidence="11">Efflux RND transporter periplasmic adaptor subunit</fullName>
    </submittedName>
</protein>
<dbReference type="InterPro" id="IPR058626">
    <property type="entry name" value="MdtA-like_b-barrel"/>
</dbReference>
<reference evidence="11 12" key="1">
    <citation type="journal article" date="2017" name="ISME J.">
        <title>Energy and carbon metabolisms in a deep terrestrial subsurface fluid microbial community.</title>
        <authorList>
            <person name="Momper L."/>
            <person name="Jungbluth S.P."/>
            <person name="Lee M.D."/>
            <person name="Amend J.P."/>
        </authorList>
    </citation>
    <scope>NUCLEOTIDE SEQUENCE [LARGE SCALE GENOMIC DNA]</scope>
    <source>
        <strain evidence="11">SURF_17</strain>
    </source>
</reference>
<dbReference type="InterPro" id="IPR058625">
    <property type="entry name" value="MdtA-like_BSH"/>
</dbReference>
<evidence type="ECO:0000313" key="12">
    <source>
        <dbReference type="Proteomes" id="UP000285961"/>
    </source>
</evidence>
<keyword evidence="6" id="KW-0472">Membrane</keyword>
<dbReference type="Gene3D" id="2.40.50.100">
    <property type="match status" value="1"/>
</dbReference>
<dbReference type="Pfam" id="PF25967">
    <property type="entry name" value="RND-MFP_C"/>
    <property type="match status" value="1"/>
</dbReference>
<evidence type="ECO:0000256" key="2">
    <source>
        <dbReference type="ARBA" id="ARBA00009477"/>
    </source>
</evidence>
<dbReference type="InterPro" id="IPR006143">
    <property type="entry name" value="RND_pump_MFP"/>
</dbReference>
<feature type="domain" description="Multidrug resistance protein MdtA-like barrel-sandwich hybrid" evidence="8">
    <location>
        <begin position="84"/>
        <end position="225"/>
    </location>
</feature>
<evidence type="ECO:0000259" key="10">
    <source>
        <dbReference type="Pfam" id="PF25967"/>
    </source>
</evidence>
<dbReference type="Gene3D" id="2.40.420.20">
    <property type="match status" value="1"/>
</dbReference>
<dbReference type="PANTHER" id="PTHR30469:SF36">
    <property type="entry name" value="BLL3903 PROTEIN"/>
    <property type="match status" value="1"/>
</dbReference>
<dbReference type="Pfam" id="PF25876">
    <property type="entry name" value="HH_MFP_RND"/>
    <property type="match status" value="1"/>
</dbReference>
<name>A0A419EV90_9BACT</name>
<dbReference type="NCBIfam" id="TIGR01730">
    <property type="entry name" value="RND_mfp"/>
    <property type="match status" value="1"/>
</dbReference>
<dbReference type="Pfam" id="PF25944">
    <property type="entry name" value="Beta-barrel_RND"/>
    <property type="match status" value="1"/>
</dbReference>